<reference evidence="1 2" key="1">
    <citation type="submission" date="2013-01" db="EMBL/GenBank/DDBJ databases">
        <authorList>
            <person name="Bench S."/>
        </authorList>
    </citation>
    <scope>NUCLEOTIDE SEQUENCE [LARGE SCALE GENOMIC DNA]</scope>
    <source>
        <strain evidence="1 2">WH 0402</strain>
    </source>
</reference>
<dbReference type="AlphaFoldDB" id="T2JKU2"/>
<proteinExistence type="predicted"/>
<name>T2JKU2_CROWT</name>
<reference evidence="1 2" key="2">
    <citation type="submission" date="2013-09" db="EMBL/GenBank/DDBJ databases">
        <title>Whole genome comparison of six Crocosphaera watsonii strains with differing phenotypes.</title>
        <authorList>
            <person name="Bench S.R."/>
            <person name="Heller P."/>
            <person name="Frank I."/>
            <person name="Arciniega M."/>
            <person name="Shilova I.N."/>
            <person name="Zehr J.P."/>
        </authorList>
    </citation>
    <scope>NUCLEOTIDE SEQUENCE [LARGE SCALE GENOMIC DNA]</scope>
    <source>
        <strain evidence="1 2">WH 0402</strain>
    </source>
</reference>
<dbReference type="EMBL" id="CAQN01000274">
    <property type="protein sequence ID" value="CCQ65855.1"/>
    <property type="molecule type" value="Genomic_DNA"/>
</dbReference>
<evidence type="ECO:0000313" key="2">
    <source>
        <dbReference type="Proteomes" id="UP000018130"/>
    </source>
</evidence>
<organism evidence="1 2">
    <name type="scientific">Crocosphaera watsonii WH 0402</name>
    <dbReference type="NCBI Taxonomy" id="1284629"/>
    <lineage>
        <taxon>Bacteria</taxon>
        <taxon>Bacillati</taxon>
        <taxon>Cyanobacteriota</taxon>
        <taxon>Cyanophyceae</taxon>
        <taxon>Oscillatoriophycideae</taxon>
        <taxon>Chroococcales</taxon>
        <taxon>Aphanothecaceae</taxon>
        <taxon>Crocosphaera</taxon>
    </lineage>
</organism>
<sequence>MRRLVVYQATRITGIFCLSNQQKNQFIYGKEVFEVKL</sequence>
<accession>T2JKU2</accession>
<comment type="caution">
    <text evidence="1">The sequence shown here is derived from an EMBL/GenBank/DDBJ whole genome shotgun (WGS) entry which is preliminary data.</text>
</comment>
<protein>
    <submittedName>
        <fullName evidence="1">Uncharacterized protein</fullName>
    </submittedName>
</protein>
<gene>
    <name evidence="1" type="ORF">CWATWH0402_5825</name>
</gene>
<dbReference type="Proteomes" id="UP000018130">
    <property type="component" value="Unassembled WGS sequence"/>
</dbReference>
<evidence type="ECO:0000313" key="1">
    <source>
        <dbReference type="EMBL" id="CCQ65855.1"/>
    </source>
</evidence>